<dbReference type="InterPro" id="IPR011579">
    <property type="entry name" value="ATPase_dom"/>
</dbReference>
<dbReference type="Gene3D" id="3.40.50.300">
    <property type="entry name" value="P-loop containing nucleotide triphosphate hydrolases"/>
    <property type="match status" value="1"/>
</dbReference>
<accession>A0ABN6ZJZ0</accession>
<organism evidence="2 3">
    <name type="scientific">Pyrodictium abyssi</name>
    <dbReference type="NCBI Taxonomy" id="54256"/>
    <lineage>
        <taxon>Archaea</taxon>
        <taxon>Thermoproteota</taxon>
        <taxon>Thermoprotei</taxon>
        <taxon>Desulfurococcales</taxon>
        <taxon>Pyrodictiaceae</taxon>
        <taxon>Pyrodictium</taxon>
    </lineage>
</organism>
<dbReference type="InterPro" id="IPR027417">
    <property type="entry name" value="P-loop_NTPase"/>
</dbReference>
<evidence type="ECO:0000313" key="3">
    <source>
        <dbReference type="Proteomes" id="UP001341135"/>
    </source>
</evidence>
<proteinExistence type="predicted"/>
<dbReference type="PANTHER" id="PTHR34704">
    <property type="entry name" value="ATPASE"/>
    <property type="match status" value="1"/>
</dbReference>
<evidence type="ECO:0000259" key="1">
    <source>
        <dbReference type="Pfam" id="PF01637"/>
    </source>
</evidence>
<dbReference type="Proteomes" id="UP001341135">
    <property type="component" value="Chromosome"/>
</dbReference>
<dbReference type="GeneID" id="89288164"/>
<protein>
    <recommendedName>
        <fullName evidence="1">ATPase domain-containing protein</fullName>
    </recommendedName>
</protein>
<sequence>MGTRFVDRERELAVLEEVYASGRSELVVVYGRRRLGKTFLIRRFLRGRRGLYLVVNYAERELALRDLSRQLSVATGLEASFQWLRDLLRFAARLLGERPVIVIDGFQRLAGI</sequence>
<name>A0ABN6ZJZ0_9CREN</name>
<reference evidence="2 3" key="1">
    <citation type="submission" date="2023-09" db="EMBL/GenBank/DDBJ databases">
        <title>Pyrofollis japonicus gen. nov. sp. nov., a novel member of the family Pyrodictiaceae isolated from the Iheya North hydrothermal field.</title>
        <authorList>
            <person name="Miyazaki U."/>
            <person name="Sanari M."/>
            <person name="Tame A."/>
            <person name="Kitajima M."/>
            <person name="Okamoto A."/>
            <person name="Sawayama S."/>
            <person name="Miyazaki J."/>
            <person name="Takai K."/>
            <person name="Nakagawa S."/>
        </authorList>
    </citation>
    <scope>NUCLEOTIDE SEQUENCE [LARGE SCALE GENOMIC DNA]</scope>
    <source>
        <strain evidence="2 3">AV2</strain>
    </source>
</reference>
<dbReference type="RefSeq" id="WP_338250938.1">
    <property type="nucleotide sequence ID" value="NZ_AP028907.1"/>
</dbReference>
<keyword evidence="3" id="KW-1185">Reference proteome</keyword>
<dbReference type="EMBL" id="AP028907">
    <property type="protein sequence ID" value="BES80576.1"/>
    <property type="molecule type" value="Genomic_DNA"/>
</dbReference>
<evidence type="ECO:0000313" key="2">
    <source>
        <dbReference type="EMBL" id="BES80576.1"/>
    </source>
</evidence>
<dbReference type="Pfam" id="PF01637">
    <property type="entry name" value="ATPase_2"/>
    <property type="match status" value="1"/>
</dbReference>
<gene>
    <name evidence="2" type="ORF">PABY_01430</name>
</gene>
<dbReference type="SUPFAM" id="SSF52540">
    <property type="entry name" value="P-loop containing nucleoside triphosphate hydrolases"/>
    <property type="match status" value="1"/>
</dbReference>
<feature type="domain" description="ATPase" evidence="1">
    <location>
        <begin position="5"/>
        <end position="57"/>
    </location>
</feature>
<dbReference type="PANTHER" id="PTHR34704:SF1">
    <property type="entry name" value="ATPASE"/>
    <property type="match status" value="1"/>
</dbReference>